<dbReference type="AlphaFoldDB" id="A0AA36ERE0"/>
<reference evidence="1" key="1">
    <citation type="submission" date="2023-04" db="EMBL/GenBank/DDBJ databases">
        <authorList>
            <person name="Vijverberg K."/>
            <person name="Xiong W."/>
            <person name="Schranz E."/>
        </authorList>
    </citation>
    <scope>NUCLEOTIDE SEQUENCE</scope>
</reference>
<organism evidence="1 2">
    <name type="scientific">Lactuca saligna</name>
    <name type="common">Willowleaf lettuce</name>
    <dbReference type="NCBI Taxonomy" id="75948"/>
    <lineage>
        <taxon>Eukaryota</taxon>
        <taxon>Viridiplantae</taxon>
        <taxon>Streptophyta</taxon>
        <taxon>Embryophyta</taxon>
        <taxon>Tracheophyta</taxon>
        <taxon>Spermatophyta</taxon>
        <taxon>Magnoliopsida</taxon>
        <taxon>eudicotyledons</taxon>
        <taxon>Gunneridae</taxon>
        <taxon>Pentapetalae</taxon>
        <taxon>asterids</taxon>
        <taxon>campanulids</taxon>
        <taxon>Asterales</taxon>
        <taxon>Asteraceae</taxon>
        <taxon>Cichorioideae</taxon>
        <taxon>Cichorieae</taxon>
        <taxon>Lactucinae</taxon>
        <taxon>Lactuca</taxon>
    </lineage>
</organism>
<evidence type="ECO:0000313" key="1">
    <source>
        <dbReference type="EMBL" id="CAI9302980.1"/>
    </source>
</evidence>
<proteinExistence type="predicted"/>
<evidence type="ECO:0000313" key="2">
    <source>
        <dbReference type="Proteomes" id="UP001177003"/>
    </source>
</evidence>
<dbReference type="Proteomes" id="UP001177003">
    <property type="component" value="Chromosome 9"/>
</dbReference>
<keyword evidence="2" id="KW-1185">Reference proteome</keyword>
<accession>A0AA36ERE0</accession>
<gene>
    <name evidence="1" type="ORF">LSALG_LOCUS41441</name>
</gene>
<name>A0AA36ERE0_LACSI</name>
<dbReference type="EMBL" id="OX465085">
    <property type="protein sequence ID" value="CAI9302980.1"/>
    <property type="molecule type" value="Genomic_DNA"/>
</dbReference>
<protein>
    <submittedName>
        <fullName evidence="1">Uncharacterized protein</fullName>
    </submittedName>
</protein>
<sequence>MSTSNPNATFPIVKLNFKGVFIRRPLSYTNDCKKLYYYERGAPLLNGLTPISNEMEYAGFIFDAYGTHGQISLYVDHIGDGINDMFESEGAHDDHDSCISGGNDEIGPLRDVIVDFNEEIVTMNRTCNDEFLTKLCA</sequence>